<dbReference type="InterPro" id="IPR050186">
    <property type="entry name" value="TPT_transporter"/>
</dbReference>
<feature type="transmembrane region" description="Helical" evidence="5">
    <location>
        <begin position="216"/>
        <end position="235"/>
    </location>
</feature>
<keyword evidence="3 5" id="KW-1133">Transmembrane helix</keyword>
<dbReference type="AlphaFoldDB" id="A0A8J2SIN4"/>
<evidence type="ECO:0000256" key="3">
    <source>
        <dbReference type="ARBA" id="ARBA00022989"/>
    </source>
</evidence>
<accession>A0A8J2SIN4</accession>
<dbReference type="InterPro" id="IPR004853">
    <property type="entry name" value="Sugar_P_trans_dom"/>
</dbReference>
<evidence type="ECO:0000313" key="8">
    <source>
        <dbReference type="Proteomes" id="UP000789595"/>
    </source>
</evidence>
<evidence type="ECO:0000256" key="5">
    <source>
        <dbReference type="SAM" id="Phobius"/>
    </source>
</evidence>
<evidence type="ECO:0000256" key="2">
    <source>
        <dbReference type="ARBA" id="ARBA00022692"/>
    </source>
</evidence>
<protein>
    <recommendedName>
        <fullName evidence="6">Sugar phosphate transporter domain-containing protein</fullName>
    </recommendedName>
</protein>
<keyword evidence="2 5" id="KW-0812">Transmembrane</keyword>
<organism evidence="7 8">
    <name type="scientific">Pelagomonas calceolata</name>
    <dbReference type="NCBI Taxonomy" id="35677"/>
    <lineage>
        <taxon>Eukaryota</taxon>
        <taxon>Sar</taxon>
        <taxon>Stramenopiles</taxon>
        <taxon>Ochrophyta</taxon>
        <taxon>Pelagophyceae</taxon>
        <taxon>Pelagomonadales</taxon>
        <taxon>Pelagomonadaceae</taxon>
        <taxon>Pelagomonas</taxon>
    </lineage>
</organism>
<feature type="transmembrane region" description="Helical" evidence="5">
    <location>
        <begin position="36"/>
        <end position="55"/>
    </location>
</feature>
<dbReference type="Gene3D" id="1.10.3730.20">
    <property type="match status" value="1"/>
</dbReference>
<sequence length="300" mass="31743">MAAEQHRWSETAAMIALWYATSIVATNTSKSLEMDAAVLTLSQLLIASGCSFLLLRILKLKPYRPMTSREELQTTSLLAFAFMLGFVTLNAALRHMHVSLVMTLRATEPLFTLALSTVVFGNDNGLRRLISLIPVVCGASMSALGSADATVAGAVACAASNACFAARGVLTKLIRARHAADNYSLFLHINVIGALMAGGYVVASGAPIILPDSTPILVVNGVAFWAYLQLSWLVLARVTAVTHSVCNAMRRPVVILAGWLQFGNEITSLNACGIALACGGAALYGHLSRPPPPPPPETLV</sequence>
<dbReference type="OrthoDB" id="6418713at2759"/>
<keyword evidence="8" id="KW-1185">Reference proteome</keyword>
<dbReference type="PANTHER" id="PTHR11132">
    <property type="entry name" value="SOLUTE CARRIER FAMILY 35"/>
    <property type="match status" value="1"/>
</dbReference>
<dbReference type="SUPFAM" id="SSF103481">
    <property type="entry name" value="Multidrug resistance efflux transporter EmrE"/>
    <property type="match status" value="1"/>
</dbReference>
<feature type="transmembrane region" description="Helical" evidence="5">
    <location>
        <begin position="151"/>
        <end position="170"/>
    </location>
</feature>
<evidence type="ECO:0000256" key="4">
    <source>
        <dbReference type="ARBA" id="ARBA00023136"/>
    </source>
</evidence>
<evidence type="ECO:0000313" key="7">
    <source>
        <dbReference type="EMBL" id="CAH0368699.1"/>
    </source>
</evidence>
<comment type="subcellular location">
    <subcellularLocation>
        <location evidence="1">Membrane</location>
        <topology evidence="1">Multi-pass membrane protein</topology>
    </subcellularLocation>
</comment>
<gene>
    <name evidence="7" type="ORF">PECAL_2P17740</name>
</gene>
<name>A0A8J2SIN4_9STRA</name>
<feature type="transmembrane region" description="Helical" evidence="5">
    <location>
        <begin position="76"/>
        <end position="93"/>
    </location>
</feature>
<dbReference type="Proteomes" id="UP000789595">
    <property type="component" value="Unassembled WGS sequence"/>
</dbReference>
<evidence type="ECO:0000256" key="1">
    <source>
        <dbReference type="ARBA" id="ARBA00004141"/>
    </source>
</evidence>
<keyword evidence="4 5" id="KW-0472">Membrane</keyword>
<proteinExistence type="predicted"/>
<dbReference type="InterPro" id="IPR037185">
    <property type="entry name" value="EmrE-like"/>
</dbReference>
<dbReference type="Pfam" id="PF03151">
    <property type="entry name" value="TPT"/>
    <property type="match status" value="1"/>
</dbReference>
<feature type="transmembrane region" description="Helical" evidence="5">
    <location>
        <begin position="182"/>
        <end position="210"/>
    </location>
</feature>
<evidence type="ECO:0000259" key="6">
    <source>
        <dbReference type="Pfam" id="PF03151"/>
    </source>
</evidence>
<reference evidence="7" key="1">
    <citation type="submission" date="2021-11" db="EMBL/GenBank/DDBJ databases">
        <authorList>
            <consortium name="Genoscope - CEA"/>
            <person name="William W."/>
        </authorList>
    </citation>
    <scope>NUCLEOTIDE SEQUENCE</scope>
</reference>
<comment type="caution">
    <text evidence="7">The sequence shown here is derived from an EMBL/GenBank/DDBJ whole genome shotgun (WGS) entry which is preliminary data.</text>
</comment>
<dbReference type="EMBL" id="CAKKNE010000002">
    <property type="protein sequence ID" value="CAH0368699.1"/>
    <property type="molecule type" value="Genomic_DNA"/>
</dbReference>
<feature type="domain" description="Sugar phosphate transporter" evidence="6">
    <location>
        <begin position="11"/>
        <end position="284"/>
    </location>
</feature>
<dbReference type="GO" id="GO:0016020">
    <property type="term" value="C:membrane"/>
    <property type="evidence" value="ECO:0007669"/>
    <property type="project" value="UniProtKB-SubCell"/>
</dbReference>